<evidence type="ECO:0000313" key="3">
    <source>
        <dbReference type="Proteomes" id="UP001465976"/>
    </source>
</evidence>
<evidence type="ECO:0000313" key="2">
    <source>
        <dbReference type="EMBL" id="KAL0568896.1"/>
    </source>
</evidence>
<protein>
    <recommendedName>
        <fullName evidence="4">BZIP domain-containing protein</fullName>
    </recommendedName>
</protein>
<organism evidence="2 3">
    <name type="scientific">Marasmius crinis-equi</name>
    <dbReference type="NCBI Taxonomy" id="585013"/>
    <lineage>
        <taxon>Eukaryota</taxon>
        <taxon>Fungi</taxon>
        <taxon>Dikarya</taxon>
        <taxon>Basidiomycota</taxon>
        <taxon>Agaricomycotina</taxon>
        <taxon>Agaricomycetes</taxon>
        <taxon>Agaricomycetidae</taxon>
        <taxon>Agaricales</taxon>
        <taxon>Marasmiineae</taxon>
        <taxon>Marasmiaceae</taxon>
        <taxon>Marasmius</taxon>
    </lineage>
</organism>
<keyword evidence="3" id="KW-1185">Reference proteome</keyword>
<evidence type="ECO:0008006" key="4">
    <source>
        <dbReference type="Google" id="ProtNLM"/>
    </source>
</evidence>
<dbReference type="Proteomes" id="UP001465976">
    <property type="component" value="Unassembled WGS sequence"/>
</dbReference>
<reference evidence="2 3" key="1">
    <citation type="submission" date="2024-02" db="EMBL/GenBank/DDBJ databases">
        <title>A draft genome for the cacao thread blight pathogen Marasmius crinis-equi.</title>
        <authorList>
            <person name="Cohen S.P."/>
            <person name="Baruah I.K."/>
            <person name="Amoako-Attah I."/>
            <person name="Bukari Y."/>
            <person name="Meinhardt L.W."/>
            <person name="Bailey B.A."/>
        </authorList>
    </citation>
    <scope>NUCLEOTIDE SEQUENCE [LARGE SCALE GENOMIC DNA]</scope>
    <source>
        <strain evidence="2 3">GH-76</strain>
    </source>
</reference>
<dbReference type="EMBL" id="JBAHYK010001236">
    <property type="protein sequence ID" value="KAL0568896.1"/>
    <property type="molecule type" value="Genomic_DNA"/>
</dbReference>
<feature type="compositionally biased region" description="Basic and acidic residues" evidence="1">
    <location>
        <begin position="28"/>
        <end position="42"/>
    </location>
</feature>
<accession>A0ABR3F119</accession>
<feature type="compositionally biased region" description="Basic and acidic residues" evidence="1">
    <location>
        <begin position="7"/>
        <end position="19"/>
    </location>
</feature>
<gene>
    <name evidence="2" type="ORF">V5O48_013076</name>
</gene>
<comment type="caution">
    <text evidence="2">The sequence shown here is derived from an EMBL/GenBank/DDBJ whole genome shotgun (WGS) entry which is preliminary data.</text>
</comment>
<proteinExistence type="predicted"/>
<feature type="region of interest" description="Disordered" evidence="1">
    <location>
        <begin position="1"/>
        <end position="64"/>
    </location>
</feature>
<name>A0ABR3F119_9AGAR</name>
<evidence type="ECO:0000256" key="1">
    <source>
        <dbReference type="SAM" id="MobiDB-lite"/>
    </source>
</evidence>
<sequence length="204" mass="23737">MPRARIHKSEKARRQANRDKSKRYYVKNSEKIKSEKKARRDQVLTASATDRSIQAKKREENITGPVHRSMESIRDIRIEYNMLTNYHPMAFFEGVFQQLQPYYVGNVTREENSSNTPLHSYQCAFNRLSHKISTVSGRILNENGAGPAFDEAQRAQMVVRSCLDVCSELEVGLLLDVEGRDVLKRHRLGTLRYQDKSLEKWFNM</sequence>